<dbReference type="Pfam" id="PF00392">
    <property type="entry name" value="GntR"/>
    <property type="match status" value="1"/>
</dbReference>
<dbReference type="PATRIC" id="fig|518642.10.peg.3417"/>
<gene>
    <name evidence="5" type="ORF">AN218_00835</name>
</gene>
<keyword evidence="2" id="KW-0238">DNA-binding</keyword>
<dbReference type="InterPro" id="IPR008920">
    <property type="entry name" value="TF_FadR/GntR_C"/>
</dbReference>
<dbReference type="SMART" id="SM00345">
    <property type="entry name" value="HTH_GNTR"/>
    <property type="match status" value="1"/>
</dbReference>
<dbReference type="Pfam" id="PF07729">
    <property type="entry name" value="FCD"/>
    <property type="match status" value="1"/>
</dbReference>
<dbReference type="InterPro" id="IPR036390">
    <property type="entry name" value="WH_DNA-bd_sf"/>
</dbReference>
<dbReference type="PRINTS" id="PR00035">
    <property type="entry name" value="HTHGNTR"/>
</dbReference>
<dbReference type="EMBL" id="LJGW01000023">
    <property type="protein sequence ID" value="OEV14089.1"/>
    <property type="molecule type" value="Genomic_DNA"/>
</dbReference>
<dbReference type="Gene3D" id="1.10.10.10">
    <property type="entry name" value="Winged helix-like DNA-binding domain superfamily/Winged helix DNA-binding domain"/>
    <property type="match status" value="1"/>
</dbReference>
<proteinExistence type="predicted"/>
<dbReference type="GO" id="GO:0003677">
    <property type="term" value="F:DNA binding"/>
    <property type="evidence" value="ECO:0007669"/>
    <property type="project" value="UniProtKB-KW"/>
</dbReference>
<protein>
    <recommendedName>
        <fullName evidence="4">HTH gntR-type domain-containing protein</fullName>
    </recommendedName>
</protein>
<sequence>MSAEGAVFRPVQPVRAYQRVAEQIEERILSGDLPPGSRLPGERDLVSQFAVGRSTVREALRVLQSAGLVRSRPGDPLGAEVLGVTPDNLSRALGRLARSHISSLGELVQFRMVLDSESNRLAARLHDEEDLRRMTEIIERMESLSAGTADLHAFSETDALFHRAVAEASGNSLLGLCARAVHDAVVDVIEEKIAVAADATVWMERSVAHHRQVLAAIRAGDGALAARLGRQALYDYYAERVEEDTRRLLTAALGDDDGR</sequence>
<evidence type="ECO:0000256" key="2">
    <source>
        <dbReference type="ARBA" id="ARBA00023125"/>
    </source>
</evidence>
<dbReference type="Proteomes" id="UP000176005">
    <property type="component" value="Unassembled WGS sequence"/>
</dbReference>
<dbReference type="InterPro" id="IPR011711">
    <property type="entry name" value="GntR_C"/>
</dbReference>
<dbReference type="Gene3D" id="1.20.120.530">
    <property type="entry name" value="GntR ligand-binding domain-like"/>
    <property type="match status" value="1"/>
</dbReference>
<organism evidence="5 6">
    <name type="scientific">Streptomyces nanshensis</name>
    <dbReference type="NCBI Taxonomy" id="518642"/>
    <lineage>
        <taxon>Bacteria</taxon>
        <taxon>Bacillati</taxon>
        <taxon>Actinomycetota</taxon>
        <taxon>Actinomycetes</taxon>
        <taxon>Kitasatosporales</taxon>
        <taxon>Streptomycetaceae</taxon>
        <taxon>Streptomyces</taxon>
    </lineage>
</organism>
<evidence type="ECO:0000313" key="5">
    <source>
        <dbReference type="EMBL" id="OEV14089.1"/>
    </source>
</evidence>
<evidence type="ECO:0000256" key="1">
    <source>
        <dbReference type="ARBA" id="ARBA00023015"/>
    </source>
</evidence>
<accession>A0A1E7LCZ3</accession>
<dbReference type="CDD" id="cd07377">
    <property type="entry name" value="WHTH_GntR"/>
    <property type="match status" value="1"/>
</dbReference>
<keyword evidence="3" id="KW-0804">Transcription</keyword>
<dbReference type="InterPro" id="IPR000524">
    <property type="entry name" value="Tscrpt_reg_HTH_GntR"/>
</dbReference>
<evidence type="ECO:0000313" key="6">
    <source>
        <dbReference type="Proteomes" id="UP000176005"/>
    </source>
</evidence>
<dbReference type="PANTHER" id="PTHR43537:SF44">
    <property type="entry name" value="GNTR FAMILY REGULATORY PROTEIN"/>
    <property type="match status" value="1"/>
</dbReference>
<dbReference type="RefSeq" id="WP_070014493.1">
    <property type="nucleotide sequence ID" value="NZ_LJGW01000023.1"/>
</dbReference>
<dbReference type="PROSITE" id="PS50949">
    <property type="entry name" value="HTH_GNTR"/>
    <property type="match status" value="1"/>
</dbReference>
<evidence type="ECO:0000256" key="3">
    <source>
        <dbReference type="ARBA" id="ARBA00023163"/>
    </source>
</evidence>
<dbReference type="InterPro" id="IPR036388">
    <property type="entry name" value="WH-like_DNA-bd_sf"/>
</dbReference>
<comment type="caution">
    <text evidence="5">The sequence shown here is derived from an EMBL/GenBank/DDBJ whole genome shotgun (WGS) entry which is preliminary data.</text>
</comment>
<feature type="domain" description="HTH gntR-type" evidence="4">
    <location>
        <begin position="14"/>
        <end position="84"/>
    </location>
</feature>
<evidence type="ECO:0000259" key="4">
    <source>
        <dbReference type="PROSITE" id="PS50949"/>
    </source>
</evidence>
<keyword evidence="1" id="KW-0805">Transcription regulation</keyword>
<dbReference type="PANTHER" id="PTHR43537">
    <property type="entry name" value="TRANSCRIPTIONAL REGULATOR, GNTR FAMILY"/>
    <property type="match status" value="1"/>
</dbReference>
<name>A0A1E7LCZ3_9ACTN</name>
<dbReference type="SUPFAM" id="SSF46785">
    <property type="entry name" value="Winged helix' DNA-binding domain"/>
    <property type="match status" value="1"/>
</dbReference>
<keyword evidence="6" id="KW-1185">Reference proteome</keyword>
<dbReference type="SMART" id="SM00895">
    <property type="entry name" value="FCD"/>
    <property type="match status" value="1"/>
</dbReference>
<dbReference type="GO" id="GO:0003700">
    <property type="term" value="F:DNA-binding transcription factor activity"/>
    <property type="evidence" value="ECO:0007669"/>
    <property type="project" value="InterPro"/>
</dbReference>
<reference evidence="5 6" key="1">
    <citation type="journal article" date="2016" name="Front. Microbiol.">
        <title>Comparative Genomics Analysis of Streptomyces Species Reveals Their Adaptation to the Marine Environment and Their Diversity at the Genomic Level.</title>
        <authorList>
            <person name="Tian X."/>
            <person name="Zhang Z."/>
            <person name="Yang T."/>
            <person name="Chen M."/>
            <person name="Li J."/>
            <person name="Chen F."/>
            <person name="Yang J."/>
            <person name="Li W."/>
            <person name="Zhang B."/>
            <person name="Zhang Z."/>
            <person name="Wu J."/>
            <person name="Zhang C."/>
            <person name="Long L."/>
            <person name="Xiao J."/>
        </authorList>
    </citation>
    <scope>NUCLEOTIDE SEQUENCE [LARGE SCALE GENOMIC DNA]</scope>
    <source>
        <strain evidence="5 6">SCSIO 10429</strain>
    </source>
</reference>
<dbReference type="AlphaFoldDB" id="A0A1E7LCZ3"/>
<dbReference type="SUPFAM" id="SSF48008">
    <property type="entry name" value="GntR ligand-binding domain-like"/>
    <property type="match status" value="1"/>
</dbReference>